<dbReference type="PROSITE" id="PS50893">
    <property type="entry name" value="ABC_TRANSPORTER_2"/>
    <property type="match status" value="1"/>
</dbReference>
<proteinExistence type="inferred from homology"/>
<dbReference type="PROSITE" id="PS51866">
    <property type="entry name" value="MOP"/>
    <property type="match status" value="1"/>
</dbReference>
<dbReference type="SMART" id="SM00382">
    <property type="entry name" value="AAA"/>
    <property type="match status" value="1"/>
</dbReference>
<dbReference type="InterPro" id="IPR035906">
    <property type="entry name" value="MetI-like_sf"/>
</dbReference>
<dbReference type="InterPro" id="IPR005116">
    <property type="entry name" value="Transp-assoc_OB_typ1"/>
</dbReference>
<keyword evidence="5" id="KW-0547">Nucleotide-binding</keyword>
<organism evidence="15">
    <name type="scientific">Propionibacterium freudenreichii subsp. freudenreichii</name>
    <dbReference type="NCBI Taxonomy" id="66712"/>
    <lineage>
        <taxon>Bacteria</taxon>
        <taxon>Bacillati</taxon>
        <taxon>Actinomycetota</taxon>
        <taxon>Actinomycetes</taxon>
        <taxon>Propionibacteriales</taxon>
        <taxon>Propionibacteriaceae</taxon>
        <taxon>Propionibacterium</taxon>
    </lineage>
</organism>
<dbReference type="Gene3D" id="2.40.50.100">
    <property type="match status" value="1"/>
</dbReference>
<dbReference type="InterPro" id="IPR050093">
    <property type="entry name" value="ABC_SmlMolc_Importer"/>
</dbReference>
<feature type="transmembrane region" description="Helical" evidence="10">
    <location>
        <begin position="60"/>
        <end position="85"/>
    </location>
</feature>
<keyword evidence="3 9" id="KW-0500">Molybdenum</keyword>
<dbReference type="Pfam" id="PF00528">
    <property type="entry name" value="BPD_transp_1"/>
    <property type="match status" value="1"/>
</dbReference>
<dbReference type="GO" id="GO:0005524">
    <property type="term" value="F:ATP binding"/>
    <property type="evidence" value="ECO:0007669"/>
    <property type="project" value="UniProtKB-KW"/>
</dbReference>
<feature type="transmembrane region" description="Helical" evidence="10">
    <location>
        <begin position="241"/>
        <end position="260"/>
    </location>
</feature>
<dbReference type="GO" id="GO:0016887">
    <property type="term" value="F:ATP hydrolysis activity"/>
    <property type="evidence" value="ECO:0007669"/>
    <property type="project" value="InterPro"/>
</dbReference>
<dbReference type="SUPFAM" id="SSF52540">
    <property type="entry name" value="P-loop containing nucleoside triphosphate hydrolases"/>
    <property type="match status" value="1"/>
</dbReference>
<reference evidence="15" key="1">
    <citation type="submission" date="2014-08" db="EMBL/GenBank/DDBJ databases">
        <authorList>
            <person name="Falentin Helene"/>
        </authorList>
    </citation>
    <scope>NUCLEOTIDE SEQUENCE</scope>
</reference>
<keyword evidence="4 10" id="KW-0812">Transmembrane</keyword>
<keyword evidence="6" id="KW-0067">ATP-binding</keyword>
<evidence type="ECO:0000256" key="11">
    <source>
        <dbReference type="SAM" id="MobiDB-lite"/>
    </source>
</evidence>
<evidence type="ECO:0000256" key="10">
    <source>
        <dbReference type="RuleBase" id="RU363032"/>
    </source>
</evidence>
<evidence type="ECO:0000256" key="3">
    <source>
        <dbReference type="ARBA" id="ARBA00022505"/>
    </source>
</evidence>
<evidence type="ECO:0000259" key="13">
    <source>
        <dbReference type="PROSITE" id="PS50928"/>
    </source>
</evidence>
<protein>
    <submittedName>
        <fullName evidence="15">Molybdate ABC superfamily ATP binding cassette transporter, permease protein</fullName>
        <ecNumber evidence="15">3.6.3.29</ecNumber>
    </submittedName>
</protein>
<dbReference type="InterPro" id="IPR006469">
    <property type="entry name" value="NifC_ABC_porter"/>
</dbReference>
<dbReference type="InterPro" id="IPR027417">
    <property type="entry name" value="P-loop_NTPase"/>
</dbReference>
<evidence type="ECO:0000256" key="2">
    <source>
        <dbReference type="ARBA" id="ARBA00022448"/>
    </source>
</evidence>
<evidence type="ECO:0000313" key="15">
    <source>
        <dbReference type="EMBL" id="CEP26613.1"/>
    </source>
</evidence>
<feature type="transmembrane region" description="Helical" evidence="10">
    <location>
        <begin position="20"/>
        <end position="40"/>
    </location>
</feature>
<evidence type="ECO:0000256" key="1">
    <source>
        <dbReference type="ARBA" id="ARBA00004141"/>
    </source>
</evidence>
<dbReference type="PROSITE" id="PS00211">
    <property type="entry name" value="ABC_TRANSPORTER_1"/>
    <property type="match status" value="1"/>
</dbReference>
<dbReference type="InterPro" id="IPR017871">
    <property type="entry name" value="ABC_transporter-like_CS"/>
</dbReference>
<evidence type="ECO:0000256" key="4">
    <source>
        <dbReference type="ARBA" id="ARBA00022692"/>
    </source>
</evidence>
<feature type="region of interest" description="Disordered" evidence="11">
    <location>
        <begin position="267"/>
        <end position="293"/>
    </location>
</feature>
<comment type="subcellular location">
    <subcellularLocation>
        <location evidence="10">Cell membrane</location>
        <topology evidence="10">Multi-pass membrane protein</topology>
    </subcellularLocation>
    <subcellularLocation>
        <location evidence="1">Membrane</location>
        <topology evidence="1">Multi-pass membrane protein</topology>
    </subcellularLocation>
</comment>
<dbReference type="SUPFAM" id="SSF161098">
    <property type="entry name" value="MetI-like"/>
    <property type="match status" value="1"/>
</dbReference>
<keyword evidence="15" id="KW-0378">Hydrolase</keyword>
<dbReference type="PANTHER" id="PTHR42781:SF4">
    <property type="entry name" value="SPERMIDINE_PUTRESCINE IMPORT ATP-BINDING PROTEIN POTA"/>
    <property type="match status" value="1"/>
</dbReference>
<dbReference type="InterPro" id="IPR008995">
    <property type="entry name" value="Mo/tungstate-bd_C_term_dom"/>
</dbReference>
<dbReference type="GO" id="GO:0015098">
    <property type="term" value="F:molybdate ion transmembrane transporter activity"/>
    <property type="evidence" value="ECO:0007669"/>
    <property type="project" value="InterPro"/>
</dbReference>
<gene>
    <name evidence="15" type="primary">modB</name>
    <name evidence="15" type="ORF">PFCIRM138_08500</name>
</gene>
<dbReference type="InterPro" id="IPR000515">
    <property type="entry name" value="MetI-like"/>
</dbReference>
<dbReference type="InterPro" id="IPR003593">
    <property type="entry name" value="AAA+_ATPase"/>
</dbReference>
<evidence type="ECO:0000259" key="12">
    <source>
        <dbReference type="PROSITE" id="PS50893"/>
    </source>
</evidence>
<dbReference type="PROSITE" id="PS50928">
    <property type="entry name" value="ABC_TM1"/>
    <property type="match status" value="1"/>
</dbReference>
<keyword evidence="2 10" id="KW-0813">Transport</keyword>
<feature type="domain" description="ABC transmembrane type-1" evidence="13">
    <location>
        <begin position="60"/>
        <end position="261"/>
    </location>
</feature>
<feature type="transmembrane region" description="Helical" evidence="10">
    <location>
        <begin position="131"/>
        <end position="156"/>
    </location>
</feature>
<dbReference type="Gene3D" id="1.10.3720.10">
    <property type="entry name" value="MetI-like"/>
    <property type="match status" value="1"/>
</dbReference>
<dbReference type="Gene3D" id="3.40.50.300">
    <property type="entry name" value="P-loop containing nucleotide triphosphate hydrolases"/>
    <property type="match status" value="1"/>
</dbReference>
<feature type="domain" description="ABC transporter" evidence="12">
    <location>
        <begin position="291"/>
        <end position="527"/>
    </location>
</feature>
<dbReference type="NCBIfam" id="TIGR02141">
    <property type="entry name" value="modB_ABC"/>
    <property type="match status" value="1"/>
</dbReference>
<evidence type="ECO:0000256" key="7">
    <source>
        <dbReference type="ARBA" id="ARBA00022989"/>
    </source>
</evidence>
<dbReference type="EMBL" id="LM676416">
    <property type="protein sequence ID" value="CEP26613.1"/>
    <property type="molecule type" value="Genomic_DNA"/>
</dbReference>
<dbReference type="Pfam" id="PF00005">
    <property type="entry name" value="ABC_tran"/>
    <property type="match status" value="1"/>
</dbReference>
<dbReference type="InterPro" id="IPR003439">
    <property type="entry name" value="ABC_transporter-like_ATP-bd"/>
</dbReference>
<keyword evidence="7 10" id="KW-1133">Transmembrane helix</keyword>
<feature type="region of interest" description="Disordered" evidence="11">
    <location>
        <begin position="575"/>
        <end position="608"/>
    </location>
</feature>
<evidence type="ECO:0000256" key="5">
    <source>
        <dbReference type="ARBA" id="ARBA00022741"/>
    </source>
</evidence>
<comment type="similarity">
    <text evidence="10">Belongs to the binding-protein-dependent transport system permease family.</text>
</comment>
<dbReference type="AlphaFoldDB" id="A0A0B7P031"/>
<dbReference type="InterPro" id="IPR011867">
    <property type="entry name" value="ModB_ABC"/>
</dbReference>
<name>A0A0B7P031_PROFF</name>
<dbReference type="EC" id="3.6.3.29" evidence="15"/>
<evidence type="ECO:0000256" key="9">
    <source>
        <dbReference type="PROSITE-ProRule" id="PRU01213"/>
    </source>
</evidence>
<feature type="transmembrane region" description="Helical" evidence="10">
    <location>
        <begin position="97"/>
        <end position="119"/>
    </location>
</feature>
<evidence type="ECO:0000256" key="8">
    <source>
        <dbReference type="ARBA" id="ARBA00023136"/>
    </source>
</evidence>
<dbReference type="GO" id="GO:0005886">
    <property type="term" value="C:plasma membrane"/>
    <property type="evidence" value="ECO:0007669"/>
    <property type="project" value="UniProtKB-SubCell"/>
</dbReference>
<dbReference type="InterPro" id="IPR004606">
    <property type="entry name" value="Mop_domain"/>
</dbReference>
<dbReference type="CDD" id="cd06261">
    <property type="entry name" value="TM_PBP2"/>
    <property type="match status" value="1"/>
</dbReference>
<dbReference type="Pfam" id="PF03459">
    <property type="entry name" value="TOBE"/>
    <property type="match status" value="1"/>
</dbReference>
<evidence type="ECO:0000256" key="6">
    <source>
        <dbReference type="ARBA" id="ARBA00022840"/>
    </source>
</evidence>
<keyword evidence="8 10" id="KW-0472">Membrane</keyword>
<dbReference type="PANTHER" id="PTHR42781">
    <property type="entry name" value="SPERMIDINE/PUTRESCINE IMPORT ATP-BINDING PROTEIN POTA"/>
    <property type="match status" value="1"/>
</dbReference>
<evidence type="ECO:0000259" key="14">
    <source>
        <dbReference type="PROSITE" id="PS51866"/>
    </source>
</evidence>
<sequence length="706" mass="72913">MNDARPRRRAPRVSPAPWWLVALAGVALAYLVVPLLFMGAKVPWASFGRVITSDSARDALWLSVRTCAAAIVIDLVLGVPAAVALSRRWRGVRVARVLVALPLSLPPVVAGLALLVTFGRKGVLGAGLEAAGVHIAFSTIAVVMAQVFVSLPFLVITLEAALRSRTQGLEQTAAGLGAGPSRVLFTITLPTVAPGLARGTALALARCLGEFGATLTFAGSLQGVTRTMPLEIYLAREADSGTALTLGVVLIVAAAVIVALTEWSGRRRRPAAEDEPASPTPTDVPDPAGQQRAAAVPVHVDGAVTARDWQVSLDIPAGRVVAVMGRNGAGKSTLAQVLAGALALDSGTASIGPQVHDTATTFTPARRRGVAMVRQDPQVFAHLSVLANVAYPLRARGVPRAAARRAAHAQLAAVGADQLAFRRGDELSGGQAARVSLARALVFDPRLLILDEPTSALDVQARARVTQVLADRLAHRGTTTVLITHDVVEAVRLASWLVVLEHGRVAEQGEPARLLAAPTTDFTARLAGLNIVSGALIVGADALPGIAIGSRRLAAARIDPDSLFPGTLSPGELFPGALPPDALAPDTPLSDSMPPDSMPSASTAPGAGFPAPGSPVSLVFAPEAVSLFRVPQQGSPRSLLPGVVQAVDAASGLVTVRVALDDGPVISARITRAAWAELQLAVGQRLWCSVKATQVRLVPAPAPVGP</sequence>
<accession>A0A0B7P031</accession>
<feature type="domain" description="Mop" evidence="14">
    <location>
        <begin position="633"/>
        <end position="699"/>
    </location>
</feature>
<dbReference type="NCBIfam" id="TIGR01581">
    <property type="entry name" value="Mo_ABC_porter"/>
    <property type="match status" value="1"/>
</dbReference>
<dbReference type="SUPFAM" id="SSF50331">
    <property type="entry name" value="MOP-like"/>
    <property type="match status" value="1"/>
</dbReference>